<keyword evidence="1" id="KW-0472">Membrane</keyword>
<evidence type="ECO:0000256" key="1">
    <source>
        <dbReference type="SAM" id="Phobius"/>
    </source>
</evidence>
<evidence type="ECO:0000313" key="2">
    <source>
        <dbReference type="EMBL" id="AMC10034.1"/>
    </source>
</evidence>
<protein>
    <recommendedName>
        <fullName evidence="4">DUF4258 domain-containing protein</fullName>
    </recommendedName>
</protein>
<proteinExistence type="predicted"/>
<sequence>MTVKQRLPYYIIGFFLGIMLVYFFLNKKNVEFDYLPNARVLKSIRRKPQIFSPEVLQIIHSKKIDSSTINQILKNGNVDIWNKLKLDSCMQYNIQGRNNLKNIMLTVKRCDSVAFIEKITVE</sequence>
<dbReference type="EMBL" id="CP013355">
    <property type="protein sequence ID" value="AMC10034.1"/>
    <property type="molecule type" value="Genomic_DNA"/>
</dbReference>
<reference evidence="2 3" key="2">
    <citation type="journal article" date="2016" name="Int. J. Syst. Evol. Microbiol.">
        <title>Lutibacter profundi sp. nov., isolated from a deep-sea hydrothermal system on the Arctic Mid-Ocean Ridge and emended description of the genus Lutibacter.</title>
        <authorList>
            <person name="Le Moine Bauer S."/>
            <person name="Roalkvam I."/>
            <person name="Steen I.H."/>
            <person name="Dahle H."/>
        </authorList>
    </citation>
    <scope>NUCLEOTIDE SEQUENCE [LARGE SCALE GENOMIC DNA]</scope>
    <source>
        <strain evidence="2 3">LP1</strain>
    </source>
</reference>
<keyword evidence="1" id="KW-0812">Transmembrane</keyword>
<keyword evidence="1" id="KW-1133">Transmembrane helix</keyword>
<dbReference type="STRING" id="1622118.Lupro_01630"/>
<gene>
    <name evidence="2" type="ORF">Lupro_01630</name>
</gene>
<dbReference type="KEGG" id="lut:Lupro_01630"/>
<dbReference type="AlphaFoldDB" id="A0A0X8G4Q9"/>
<dbReference type="Proteomes" id="UP000059672">
    <property type="component" value="Chromosome"/>
</dbReference>
<accession>A0A0X8G4Q9</accession>
<reference evidence="3" key="1">
    <citation type="submission" date="2015-12" db="EMBL/GenBank/DDBJ databases">
        <title>Complete genome sequence of Lutibacter profundus strain LP1.</title>
        <authorList>
            <person name="Wissuwa J."/>
            <person name="Le Moine Bauer S."/>
            <person name="Stokke R."/>
            <person name="Dahle H."/>
            <person name="Steen I.H."/>
        </authorList>
    </citation>
    <scope>NUCLEOTIDE SEQUENCE [LARGE SCALE GENOMIC DNA]</scope>
    <source>
        <strain evidence="3">LP1</strain>
    </source>
</reference>
<organism evidence="2 3">
    <name type="scientific">Lutibacter profundi</name>
    <dbReference type="NCBI Taxonomy" id="1622118"/>
    <lineage>
        <taxon>Bacteria</taxon>
        <taxon>Pseudomonadati</taxon>
        <taxon>Bacteroidota</taxon>
        <taxon>Flavobacteriia</taxon>
        <taxon>Flavobacteriales</taxon>
        <taxon>Flavobacteriaceae</taxon>
        <taxon>Lutibacter</taxon>
    </lineage>
</organism>
<dbReference type="RefSeq" id="WP_068205752.1">
    <property type="nucleotide sequence ID" value="NZ_CP013355.1"/>
</dbReference>
<keyword evidence="3" id="KW-1185">Reference proteome</keyword>
<feature type="transmembrane region" description="Helical" evidence="1">
    <location>
        <begin position="7"/>
        <end position="25"/>
    </location>
</feature>
<dbReference type="OrthoDB" id="1466970at2"/>
<evidence type="ECO:0000313" key="3">
    <source>
        <dbReference type="Proteomes" id="UP000059672"/>
    </source>
</evidence>
<evidence type="ECO:0008006" key="4">
    <source>
        <dbReference type="Google" id="ProtNLM"/>
    </source>
</evidence>
<name>A0A0X8G4Q9_9FLAO</name>